<proteinExistence type="predicted"/>
<dbReference type="PANTHER" id="PTHR24401">
    <property type="entry name" value="SI:CH211-243P7.3-RELATED"/>
    <property type="match status" value="1"/>
</dbReference>
<keyword evidence="3" id="KW-1185">Reference proteome</keyword>
<feature type="region of interest" description="Disordered" evidence="1">
    <location>
        <begin position="324"/>
        <end position="362"/>
    </location>
</feature>
<sequence length="480" mass="52421">MFLRKLQGTAAGTAAWLTNVGNKHGQILMSVVTAGEGAGLDAMLSGLENRYSDAGTSPPEWCSEDLEALKGAKEDQLATDGVPNGQPIDWITKKELSLHCRRTTRISEDITDLISETPESLLLGTPLLDANKVEEMWKVQQNHVPCILDPPGSQLYVQTGVLKKGGHMLLTYMCARGSISLESFHLHLNRFIPGGERNRGDGTYLTDVPSTLSSSTTLLRDSIPITEMMPETVPLEHTVSTTPTTSSGAPAVRATPNTSTNVLPLDPVADEQTDPSDGLQHVHNLADYLVQLDATRSLSRSQEEQAIALWDRLCPFDKRATIMQPKTKSNPRGRFMSSKTSKGPVKSNEEKTKSYKQRQKSEEELILSQGIEVSTPSFIAPATDPVPAALGRPVTLTSQPIAPHFTFILPPSTAGMSKVRVRCPKPPQNTAIPQSQSQIFQIQMTVQNRMPCPLNPRGATRYTTDTSDSPSTTSYFNHLR</sequence>
<evidence type="ECO:0000313" key="3">
    <source>
        <dbReference type="Proteomes" id="UP000507470"/>
    </source>
</evidence>
<feature type="region of interest" description="Disordered" evidence="1">
    <location>
        <begin position="238"/>
        <end position="264"/>
    </location>
</feature>
<dbReference type="PANTHER" id="PTHR24401:SF29">
    <property type="entry name" value="SI:CH211-243P7.3-RELATED"/>
    <property type="match status" value="1"/>
</dbReference>
<feature type="compositionally biased region" description="Low complexity" evidence="1">
    <location>
        <begin position="463"/>
        <end position="474"/>
    </location>
</feature>
<dbReference type="Proteomes" id="UP000507470">
    <property type="component" value="Unassembled WGS sequence"/>
</dbReference>
<feature type="region of interest" description="Disordered" evidence="1">
    <location>
        <begin position="455"/>
        <end position="480"/>
    </location>
</feature>
<feature type="compositionally biased region" description="Low complexity" evidence="1">
    <location>
        <begin position="238"/>
        <end position="247"/>
    </location>
</feature>
<reference evidence="2 3" key="1">
    <citation type="submission" date="2020-06" db="EMBL/GenBank/DDBJ databases">
        <authorList>
            <person name="Li R."/>
            <person name="Bekaert M."/>
        </authorList>
    </citation>
    <scope>NUCLEOTIDE SEQUENCE [LARGE SCALE GENOMIC DNA]</scope>
    <source>
        <strain evidence="3">wild</strain>
    </source>
</reference>
<dbReference type="AlphaFoldDB" id="A0A6J8C5Q0"/>
<evidence type="ECO:0000256" key="1">
    <source>
        <dbReference type="SAM" id="MobiDB-lite"/>
    </source>
</evidence>
<organism evidence="2 3">
    <name type="scientific">Mytilus coruscus</name>
    <name type="common">Sea mussel</name>
    <dbReference type="NCBI Taxonomy" id="42192"/>
    <lineage>
        <taxon>Eukaryota</taxon>
        <taxon>Metazoa</taxon>
        <taxon>Spiralia</taxon>
        <taxon>Lophotrochozoa</taxon>
        <taxon>Mollusca</taxon>
        <taxon>Bivalvia</taxon>
        <taxon>Autobranchia</taxon>
        <taxon>Pteriomorphia</taxon>
        <taxon>Mytilida</taxon>
        <taxon>Mytiloidea</taxon>
        <taxon>Mytilidae</taxon>
        <taxon>Mytilinae</taxon>
        <taxon>Mytilus</taxon>
    </lineage>
</organism>
<feature type="compositionally biased region" description="Basic and acidic residues" evidence="1">
    <location>
        <begin position="347"/>
        <end position="362"/>
    </location>
</feature>
<dbReference type="OrthoDB" id="6153124at2759"/>
<evidence type="ECO:0000313" key="2">
    <source>
        <dbReference type="EMBL" id="CAC5390846.1"/>
    </source>
</evidence>
<dbReference type="EMBL" id="CACVKT020004645">
    <property type="protein sequence ID" value="CAC5390846.1"/>
    <property type="molecule type" value="Genomic_DNA"/>
</dbReference>
<accession>A0A6J8C5Q0</accession>
<gene>
    <name evidence="2" type="ORF">MCOR_25922</name>
</gene>
<name>A0A6J8C5Q0_MYTCO</name>
<protein>
    <submittedName>
        <fullName evidence="2">Uncharacterized protein</fullName>
    </submittedName>
</protein>